<dbReference type="PANTHER" id="PTHR31413">
    <property type="entry name" value="AFP HOMOLOG 2"/>
    <property type="match status" value="1"/>
</dbReference>
<reference evidence="10" key="1">
    <citation type="submission" date="2025-08" db="UniProtKB">
        <authorList>
            <consortium name="RefSeq"/>
        </authorList>
    </citation>
    <scope>IDENTIFICATION</scope>
    <source>
        <tissue evidence="10">Seedling</tissue>
    </source>
</reference>
<dbReference type="GO" id="GO:0009737">
    <property type="term" value="P:response to abscisic acid"/>
    <property type="evidence" value="ECO:0007669"/>
    <property type="project" value="TreeGrafter"/>
</dbReference>
<dbReference type="Pfam" id="PF16136">
    <property type="entry name" value="NLS_NINJA_AFP"/>
    <property type="match status" value="1"/>
</dbReference>
<dbReference type="PANTHER" id="PTHR31413:SF31">
    <property type="entry name" value="NINJA-FAMILY PROTEIN AFP3"/>
    <property type="match status" value="1"/>
</dbReference>
<evidence type="ECO:0000256" key="4">
    <source>
        <dbReference type="RuleBase" id="RU369029"/>
    </source>
</evidence>
<evidence type="ECO:0000256" key="5">
    <source>
        <dbReference type="SAM" id="Coils"/>
    </source>
</evidence>
<evidence type="ECO:0000256" key="1">
    <source>
        <dbReference type="ARBA" id="ARBA00004123"/>
    </source>
</evidence>
<feature type="compositionally biased region" description="Basic and acidic residues" evidence="6">
    <location>
        <begin position="303"/>
        <end position="320"/>
    </location>
</feature>
<dbReference type="GO" id="GO:0045892">
    <property type="term" value="P:negative regulation of DNA-templated transcription"/>
    <property type="evidence" value="ECO:0007669"/>
    <property type="project" value="TreeGrafter"/>
</dbReference>
<evidence type="ECO:0000256" key="3">
    <source>
        <dbReference type="ARBA" id="ARBA00023242"/>
    </source>
</evidence>
<dbReference type="RefSeq" id="XP_015879884.3">
    <property type="nucleotide sequence ID" value="XM_016024398.4"/>
</dbReference>
<protein>
    <recommendedName>
        <fullName evidence="4">Ninja-family protein</fullName>
    </recommendedName>
    <alternativeName>
        <fullName evidence="4">ABI-binding protein</fullName>
    </alternativeName>
</protein>
<name>A0A6P4A215_ZIZJJ</name>
<dbReference type="GO" id="GO:0005634">
    <property type="term" value="C:nucleus"/>
    <property type="evidence" value="ECO:0007669"/>
    <property type="project" value="UniProtKB-SubCell"/>
</dbReference>
<gene>
    <name evidence="10" type="primary">LOC107415955</name>
</gene>
<evidence type="ECO:0000256" key="2">
    <source>
        <dbReference type="ARBA" id="ARBA00006081"/>
    </source>
</evidence>
<sequence>MAQAEEDENRAKQQLAASKQMSKFSKDRLQRLVSGEHFAGNFEDPNEDAEEEEIELSLGLSMNGRFGVDPRRAKKLALKRSSSIADFTTTTTTAKNPIKDEEDDTACLAVPKASPTPLARTCSLPTETEQEWRKRKEMQTLRRMEAKRKRLEKQRNLKAARDRSLACLEENGEVEDNKRGIDIGMVQQEQCLKVTDEFSRMGMFSWVSGNRASSGLELNGDRGNGVRAGVDGLPPQPLSQRSTGSQGSGSSGISESESPKGQAGLHKCMEARSPASAQQSEQKSTMINREKSGDLSGVVIDNQKSDKPPSGHKEAKEASRNVLEDMPCVSTKGDGPNGRRIEGFLYRYRKGEEVRIVCVCHGSFLSPAEFVKHAGGGDVAHPLKHIVVNPTFF</sequence>
<comment type="subcellular location">
    <subcellularLocation>
        <location evidence="1 4">Nucleus</location>
    </subcellularLocation>
</comment>
<dbReference type="InterPro" id="IPR012463">
    <property type="entry name" value="Ninja_motif"/>
</dbReference>
<feature type="coiled-coil region" evidence="5">
    <location>
        <begin position="134"/>
        <end position="163"/>
    </location>
</feature>
<feature type="region of interest" description="Disordered" evidence="6">
    <location>
        <begin position="217"/>
        <end position="320"/>
    </location>
</feature>
<evidence type="ECO:0000256" key="6">
    <source>
        <dbReference type="SAM" id="MobiDB-lite"/>
    </source>
</evidence>
<feature type="domain" description="Tify" evidence="8">
    <location>
        <begin position="355"/>
        <end position="387"/>
    </location>
</feature>
<dbReference type="Pfam" id="PF16135">
    <property type="entry name" value="TDBD"/>
    <property type="match status" value="1"/>
</dbReference>
<keyword evidence="5" id="KW-0175">Coiled coil</keyword>
<dbReference type="KEGG" id="zju:107415955"/>
<comment type="similarity">
    <text evidence="2 4">Belongs to the Ninja family.</text>
</comment>
<dbReference type="GO" id="GO:0007165">
    <property type="term" value="P:signal transduction"/>
    <property type="evidence" value="ECO:0007669"/>
    <property type="project" value="InterPro"/>
</dbReference>
<keyword evidence="3 4" id="KW-0539">Nucleus</keyword>
<comment type="function">
    <text evidence="4">Acts as a negative regulator of abscisic acid (ABA) response.</text>
</comment>
<dbReference type="InterPro" id="IPR031307">
    <property type="entry name" value="Ninja_fam"/>
</dbReference>
<organism evidence="9 10">
    <name type="scientific">Ziziphus jujuba</name>
    <name type="common">Chinese jujube</name>
    <name type="synonym">Ziziphus sativa</name>
    <dbReference type="NCBI Taxonomy" id="326968"/>
    <lineage>
        <taxon>Eukaryota</taxon>
        <taxon>Viridiplantae</taxon>
        <taxon>Streptophyta</taxon>
        <taxon>Embryophyta</taxon>
        <taxon>Tracheophyta</taxon>
        <taxon>Spermatophyta</taxon>
        <taxon>Magnoliopsida</taxon>
        <taxon>eudicotyledons</taxon>
        <taxon>Gunneridae</taxon>
        <taxon>Pentapetalae</taxon>
        <taxon>rosids</taxon>
        <taxon>fabids</taxon>
        <taxon>Rosales</taxon>
        <taxon>Rhamnaceae</taxon>
        <taxon>Paliureae</taxon>
        <taxon>Ziziphus</taxon>
    </lineage>
</organism>
<evidence type="ECO:0000259" key="8">
    <source>
        <dbReference type="Pfam" id="PF16135"/>
    </source>
</evidence>
<evidence type="ECO:0000313" key="9">
    <source>
        <dbReference type="Proteomes" id="UP001652623"/>
    </source>
</evidence>
<evidence type="ECO:0000259" key="7">
    <source>
        <dbReference type="Pfam" id="PF07897"/>
    </source>
</evidence>
<accession>A0A6P4A215</accession>
<dbReference type="AlphaFoldDB" id="A0A6P4A215"/>
<proteinExistence type="inferred from homology"/>
<keyword evidence="9" id="KW-1185">Reference proteome</keyword>
<dbReference type="InterPro" id="IPR032308">
    <property type="entry name" value="TDBD"/>
</dbReference>
<feature type="compositionally biased region" description="Polar residues" evidence="6">
    <location>
        <begin position="275"/>
        <end position="287"/>
    </location>
</feature>
<evidence type="ECO:0000313" key="10">
    <source>
        <dbReference type="RefSeq" id="XP_015879884.3"/>
    </source>
</evidence>
<feature type="domain" description="Ethylene-responsive binding factor-associated repression" evidence="7">
    <location>
        <begin position="50"/>
        <end position="86"/>
    </location>
</feature>
<feature type="region of interest" description="Disordered" evidence="6">
    <location>
        <begin position="1"/>
        <end position="23"/>
    </location>
</feature>
<dbReference type="Proteomes" id="UP001652623">
    <property type="component" value="Chromosome 4"/>
</dbReference>
<dbReference type="InParanoid" id="A0A6P4A215"/>
<dbReference type="GeneID" id="107415955"/>
<dbReference type="Pfam" id="PF07897">
    <property type="entry name" value="EAR"/>
    <property type="match status" value="1"/>
</dbReference>
<dbReference type="InterPro" id="IPR032310">
    <property type="entry name" value="NLS_NINJA_AFP-like"/>
</dbReference>
<dbReference type="FunCoup" id="A0A6P4A215">
    <property type="interactions" value="6"/>
</dbReference>